<dbReference type="GO" id="GO:0005940">
    <property type="term" value="C:septin ring"/>
    <property type="evidence" value="ECO:0007669"/>
    <property type="project" value="UniProtKB-ARBA"/>
</dbReference>
<evidence type="ECO:0000256" key="1">
    <source>
        <dbReference type="ARBA" id="ARBA00004266"/>
    </source>
</evidence>
<dbReference type="PROSITE" id="PS50011">
    <property type="entry name" value="PROTEIN_KINASE_DOM"/>
    <property type="match status" value="1"/>
</dbReference>
<evidence type="ECO:0000313" key="16">
    <source>
        <dbReference type="Proteomes" id="UP000294933"/>
    </source>
</evidence>
<dbReference type="InterPro" id="IPR031850">
    <property type="entry name" value="Fungal_KA1_dom"/>
</dbReference>
<evidence type="ECO:0000256" key="5">
    <source>
        <dbReference type="ARBA" id="ARBA00022553"/>
    </source>
</evidence>
<feature type="compositionally biased region" description="Basic residues" evidence="13">
    <location>
        <begin position="383"/>
        <end position="392"/>
    </location>
</feature>
<dbReference type="SUPFAM" id="SSF56112">
    <property type="entry name" value="Protein kinase-like (PK-like)"/>
    <property type="match status" value="1"/>
</dbReference>
<evidence type="ECO:0000256" key="13">
    <source>
        <dbReference type="SAM" id="MobiDB-lite"/>
    </source>
</evidence>
<dbReference type="InterPro" id="IPR000719">
    <property type="entry name" value="Prot_kinase_dom"/>
</dbReference>
<dbReference type="InterPro" id="IPR017441">
    <property type="entry name" value="Protein_kinase_ATP_BS"/>
</dbReference>
<organism evidence="15 16">
    <name type="scientific">Rickenella mellea</name>
    <dbReference type="NCBI Taxonomy" id="50990"/>
    <lineage>
        <taxon>Eukaryota</taxon>
        <taxon>Fungi</taxon>
        <taxon>Dikarya</taxon>
        <taxon>Basidiomycota</taxon>
        <taxon>Agaricomycotina</taxon>
        <taxon>Agaricomycetes</taxon>
        <taxon>Hymenochaetales</taxon>
        <taxon>Rickenellaceae</taxon>
        <taxon>Rickenella</taxon>
    </lineage>
</organism>
<sequence>MSAVSNGYKNESETPRLPRTGRKSGDPRMIGGWKIGRTIGKGSSGRVKIARHAKTGQYAAIKIVSKTALANSRVSLRHLGDEADRILLGLEREIVIMKLMDHPNVMRLYDVWETSGELYLILEYVEGGELFDYICEKGRLPNDEALNYFQQIICAMDYCHRFNIAHRDLKPENLLLDQNKNIKVADFGMAAWQGRGDEDMLETACGSPHYAAPEVVMGQAYDGSAADIWSCGVILYALLAGRLPFDDQNLHVLLEKVKVGRFVSPDDIDPAAHDLITKMLVKDVSKRITMEGILAHPWFTSKAQQGTGYRPPSLQEIARPVASASQIDADIFGNLRTLWHDAPDEDIIDGLTNDKVTWEKGVYHLLQKYRAKHLENYPGDKSKHSRHRKRAAKEHPVTAAPVVPPIRRTTSQLSHLGSARPPSPHTPRAECHSPRATSHCPRSRDVDACQPLTLNLPRARSSDELPSPVSPMSPIWDALDIPPIPVPEDENVQLFFQQIVDHLNMMQKPSPFTSEPSLDDKLDQNLDTFSHLRVRHDAQNKKIHGNSNAPPPTPASGTFHLGDFLIVDKPYIQPGRRTEDEKENKSPNIPTKLRKASGPTNNINVAKKSSLRIKGDEEKRSALSQKRVQIILPTEIDCVNPPRTSIADPMSPTSSDSSAFLPSPSAPRRSWFGNLFKFKPASFQLLSVHDASTSRDECRRILASMGIRTVLAQAEEFGILKCKLDEIRDPAGVMAVAKAVQFRVVVHSATHSQSNAGYAVSLVMIQEKGALSSFKLVYNRLLREWDMDIPRTALSPPSPALSTGGRFAEVIYDD</sequence>
<keyword evidence="7 12" id="KW-0547">Nucleotide-binding</keyword>
<feature type="region of interest" description="Disordered" evidence="13">
    <location>
        <begin position="375"/>
        <end position="399"/>
    </location>
</feature>
<dbReference type="GO" id="GO:0005935">
    <property type="term" value="C:cellular bud neck"/>
    <property type="evidence" value="ECO:0007669"/>
    <property type="project" value="UniProtKB-SubCell"/>
</dbReference>
<dbReference type="EC" id="2.7.11.1" evidence="3"/>
<gene>
    <name evidence="15" type="ORF">BD410DRAFT_768431</name>
</gene>
<evidence type="ECO:0000256" key="9">
    <source>
        <dbReference type="ARBA" id="ARBA00022840"/>
    </source>
</evidence>
<protein>
    <recommendedName>
        <fullName evidence="3">non-specific serine/threonine protein kinase</fullName>
        <ecNumber evidence="3">2.7.11.1</ecNumber>
    </recommendedName>
</protein>
<feature type="region of interest" description="Disordered" evidence="13">
    <location>
        <begin position="574"/>
        <end position="603"/>
    </location>
</feature>
<accession>A0A4Y7Q7Y7</accession>
<dbReference type="PANTHER" id="PTHR24346">
    <property type="entry name" value="MAP/MICROTUBULE AFFINITY-REGULATING KINASE"/>
    <property type="match status" value="1"/>
</dbReference>
<dbReference type="OrthoDB" id="193931at2759"/>
<evidence type="ECO:0000256" key="10">
    <source>
        <dbReference type="ARBA" id="ARBA00047899"/>
    </source>
</evidence>
<evidence type="ECO:0000256" key="3">
    <source>
        <dbReference type="ARBA" id="ARBA00012513"/>
    </source>
</evidence>
<dbReference type="Gene3D" id="1.10.510.10">
    <property type="entry name" value="Transferase(Phosphotransferase) domain 1"/>
    <property type="match status" value="1"/>
</dbReference>
<comment type="subcellular location">
    <subcellularLocation>
        <location evidence="1">Bud neck</location>
    </subcellularLocation>
</comment>
<dbReference type="InterPro" id="IPR011009">
    <property type="entry name" value="Kinase-like_dom_sf"/>
</dbReference>
<dbReference type="PROSITE" id="PS00108">
    <property type="entry name" value="PROTEIN_KINASE_ST"/>
    <property type="match status" value="1"/>
</dbReference>
<evidence type="ECO:0000256" key="2">
    <source>
        <dbReference type="ARBA" id="ARBA00010791"/>
    </source>
</evidence>
<evidence type="ECO:0000256" key="7">
    <source>
        <dbReference type="ARBA" id="ARBA00022741"/>
    </source>
</evidence>
<dbReference type="AlphaFoldDB" id="A0A4Y7Q7Y7"/>
<keyword evidence="4" id="KW-0723">Serine/threonine-protein kinase</keyword>
<proteinExistence type="inferred from homology"/>
<comment type="similarity">
    <text evidence="2">Belongs to the protein kinase superfamily. CAMK Ser/Thr protein kinase family. NIM1 subfamily.</text>
</comment>
<keyword evidence="6" id="KW-0808">Transferase</keyword>
<keyword evidence="5" id="KW-0597">Phosphoprotein</keyword>
<evidence type="ECO:0000259" key="14">
    <source>
        <dbReference type="PROSITE" id="PS50011"/>
    </source>
</evidence>
<dbReference type="PANTHER" id="PTHR24346:SF110">
    <property type="entry name" value="NON-SPECIFIC SERINE_THREONINE PROTEIN KINASE"/>
    <property type="match status" value="1"/>
</dbReference>
<dbReference type="STRING" id="50990.A0A4Y7Q7Y7"/>
<dbReference type="Proteomes" id="UP000294933">
    <property type="component" value="Unassembled WGS sequence"/>
</dbReference>
<evidence type="ECO:0000256" key="8">
    <source>
        <dbReference type="ARBA" id="ARBA00022777"/>
    </source>
</evidence>
<dbReference type="FunFam" id="1.10.510.10:FF:000394">
    <property type="entry name" value="Serine/threonine-protein kinase HSL1"/>
    <property type="match status" value="1"/>
</dbReference>
<feature type="region of interest" description="Disordered" evidence="13">
    <location>
        <begin position="1"/>
        <end position="29"/>
    </location>
</feature>
<feature type="binding site" evidence="12">
    <location>
        <position position="62"/>
    </location>
    <ligand>
        <name>ATP</name>
        <dbReference type="ChEBI" id="CHEBI:30616"/>
    </ligand>
</feature>
<comment type="catalytic activity">
    <reaction evidence="10">
        <text>L-threonyl-[protein] + ATP = O-phospho-L-threonyl-[protein] + ADP + H(+)</text>
        <dbReference type="Rhea" id="RHEA:46608"/>
        <dbReference type="Rhea" id="RHEA-COMP:11060"/>
        <dbReference type="Rhea" id="RHEA-COMP:11605"/>
        <dbReference type="ChEBI" id="CHEBI:15378"/>
        <dbReference type="ChEBI" id="CHEBI:30013"/>
        <dbReference type="ChEBI" id="CHEBI:30616"/>
        <dbReference type="ChEBI" id="CHEBI:61977"/>
        <dbReference type="ChEBI" id="CHEBI:456216"/>
        <dbReference type="EC" id="2.7.11.1"/>
    </reaction>
</comment>
<keyword evidence="8 15" id="KW-0418">Kinase</keyword>
<dbReference type="Pfam" id="PF00069">
    <property type="entry name" value="Pkinase"/>
    <property type="match status" value="1"/>
</dbReference>
<comment type="catalytic activity">
    <reaction evidence="11">
        <text>L-seryl-[protein] + ATP = O-phospho-L-seryl-[protein] + ADP + H(+)</text>
        <dbReference type="Rhea" id="RHEA:17989"/>
        <dbReference type="Rhea" id="RHEA-COMP:9863"/>
        <dbReference type="Rhea" id="RHEA-COMP:11604"/>
        <dbReference type="ChEBI" id="CHEBI:15378"/>
        <dbReference type="ChEBI" id="CHEBI:29999"/>
        <dbReference type="ChEBI" id="CHEBI:30616"/>
        <dbReference type="ChEBI" id="CHEBI:83421"/>
        <dbReference type="ChEBI" id="CHEBI:456216"/>
        <dbReference type="EC" id="2.7.11.1"/>
    </reaction>
</comment>
<evidence type="ECO:0000256" key="6">
    <source>
        <dbReference type="ARBA" id="ARBA00022679"/>
    </source>
</evidence>
<evidence type="ECO:0000313" key="15">
    <source>
        <dbReference type="EMBL" id="TDL23777.1"/>
    </source>
</evidence>
<dbReference type="GO" id="GO:0005524">
    <property type="term" value="F:ATP binding"/>
    <property type="evidence" value="ECO:0007669"/>
    <property type="project" value="UniProtKB-UniRule"/>
</dbReference>
<feature type="region of interest" description="Disordered" evidence="13">
    <location>
        <begin position="539"/>
        <end position="560"/>
    </location>
</feature>
<dbReference type="InterPro" id="IPR008271">
    <property type="entry name" value="Ser/Thr_kinase_AS"/>
</dbReference>
<dbReference type="SMART" id="SM00220">
    <property type="entry name" value="S_TKc"/>
    <property type="match status" value="1"/>
</dbReference>
<dbReference type="VEuPathDB" id="FungiDB:BD410DRAFT_768431"/>
<dbReference type="CDD" id="cd14081">
    <property type="entry name" value="STKc_BRSK1_2"/>
    <property type="match status" value="1"/>
</dbReference>
<dbReference type="EMBL" id="ML170169">
    <property type="protein sequence ID" value="TDL23777.1"/>
    <property type="molecule type" value="Genomic_DNA"/>
</dbReference>
<evidence type="ECO:0000256" key="4">
    <source>
        <dbReference type="ARBA" id="ARBA00022527"/>
    </source>
</evidence>
<dbReference type="GO" id="GO:0004674">
    <property type="term" value="F:protein serine/threonine kinase activity"/>
    <property type="evidence" value="ECO:0007669"/>
    <property type="project" value="UniProtKB-KW"/>
</dbReference>
<name>A0A4Y7Q7Y7_9AGAM</name>
<reference evidence="15 16" key="1">
    <citation type="submission" date="2018-06" db="EMBL/GenBank/DDBJ databases">
        <title>A transcriptomic atlas of mushroom development highlights an independent origin of complex multicellularity.</title>
        <authorList>
            <consortium name="DOE Joint Genome Institute"/>
            <person name="Krizsan K."/>
            <person name="Almasi E."/>
            <person name="Merenyi Z."/>
            <person name="Sahu N."/>
            <person name="Viragh M."/>
            <person name="Koszo T."/>
            <person name="Mondo S."/>
            <person name="Kiss B."/>
            <person name="Balint B."/>
            <person name="Kues U."/>
            <person name="Barry K."/>
            <person name="Hegedus J.C."/>
            <person name="Henrissat B."/>
            <person name="Johnson J."/>
            <person name="Lipzen A."/>
            <person name="Ohm R."/>
            <person name="Nagy I."/>
            <person name="Pangilinan J."/>
            <person name="Yan J."/>
            <person name="Xiong Y."/>
            <person name="Grigoriev I.V."/>
            <person name="Hibbett D.S."/>
            <person name="Nagy L.G."/>
        </authorList>
    </citation>
    <scope>NUCLEOTIDE SEQUENCE [LARGE SCALE GENOMIC DNA]</scope>
    <source>
        <strain evidence="15 16">SZMC22713</strain>
    </source>
</reference>
<dbReference type="GO" id="GO:0035556">
    <property type="term" value="P:intracellular signal transduction"/>
    <property type="evidence" value="ECO:0007669"/>
    <property type="project" value="TreeGrafter"/>
</dbReference>
<feature type="compositionally biased region" description="Basic and acidic residues" evidence="13">
    <location>
        <begin position="576"/>
        <end position="585"/>
    </location>
</feature>
<evidence type="ECO:0000256" key="12">
    <source>
        <dbReference type="PROSITE-ProRule" id="PRU10141"/>
    </source>
</evidence>
<feature type="domain" description="Protein kinase" evidence="14">
    <location>
        <begin position="33"/>
        <end position="299"/>
    </location>
</feature>
<feature type="region of interest" description="Disordered" evidence="13">
    <location>
        <begin position="412"/>
        <end position="445"/>
    </location>
</feature>
<keyword evidence="9 12" id="KW-0067">ATP-binding</keyword>
<dbReference type="PROSITE" id="PS00107">
    <property type="entry name" value="PROTEIN_KINASE_ATP"/>
    <property type="match status" value="1"/>
</dbReference>
<dbReference type="Pfam" id="PF16797">
    <property type="entry name" value="Fungal_KA1"/>
    <property type="match status" value="1"/>
</dbReference>
<evidence type="ECO:0000256" key="11">
    <source>
        <dbReference type="ARBA" id="ARBA00048679"/>
    </source>
</evidence>
<keyword evidence="16" id="KW-1185">Reference proteome</keyword>